<dbReference type="AlphaFoldDB" id="G2PM14"/>
<keyword evidence="1" id="KW-0812">Transmembrane</keyword>
<reference evidence="2 3" key="2">
    <citation type="journal article" date="2012" name="Stand. Genomic Sci.">
        <title>Complete genome sequence of the facultatively anaerobic, appendaged bacterium Muricauda ruestringensis type strain (B1(T)).</title>
        <authorList>
            <person name="Huntemann M."/>
            <person name="Teshima H."/>
            <person name="Lapidus A."/>
            <person name="Nolan M."/>
            <person name="Lucas S."/>
            <person name="Hammon N."/>
            <person name="Deshpande S."/>
            <person name="Cheng J.F."/>
            <person name="Tapia R."/>
            <person name="Goodwin L.A."/>
            <person name="Pitluck S."/>
            <person name="Liolios K."/>
            <person name="Pagani I."/>
            <person name="Ivanova N."/>
            <person name="Mavromatis K."/>
            <person name="Mikhailova N."/>
            <person name="Pati A."/>
            <person name="Chen A."/>
            <person name="Palaniappan K."/>
            <person name="Land M."/>
            <person name="Hauser L."/>
            <person name="Pan C."/>
            <person name="Brambilla E.M."/>
            <person name="Rohde M."/>
            <person name="Spring S."/>
            <person name="Goker M."/>
            <person name="Detter J.C."/>
            <person name="Bristow J."/>
            <person name="Eisen J.A."/>
            <person name="Markowitz V."/>
            <person name="Hugenholtz P."/>
            <person name="Kyrpides N.C."/>
            <person name="Klenk H.P."/>
            <person name="Woyke T."/>
        </authorList>
    </citation>
    <scope>NUCLEOTIDE SEQUENCE [LARGE SCALE GENOMIC DNA]</scope>
    <source>
        <strain evidence="3">DSM 13258 / LMG 19739 / B1</strain>
    </source>
</reference>
<proteinExistence type="predicted"/>
<keyword evidence="1" id="KW-1133">Transmembrane helix</keyword>
<protein>
    <submittedName>
        <fullName evidence="2">Uncharacterized protein</fullName>
    </submittedName>
</protein>
<dbReference type="HOGENOM" id="CLU_3382763_0_0_10"/>
<evidence type="ECO:0000313" key="3">
    <source>
        <dbReference type="Proteomes" id="UP000008908"/>
    </source>
</evidence>
<name>G2PM14_ALLRU</name>
<reference evidence="3" key="1">
    <citation type="submission" date="2011-08" db="EMBL/GenBank/DDBJ databases">
        <title>The complete genome of Muricauda ruestringensis DSM 13258.</title>
        <authorList>
            <person name="Lucas S."/>
            <person name="Han J."/>
            <person name="Lapidus A."/>
            <person name="Bruce D."/>
            <person name="Goodwin L."/>
            <person name="Pitluck S."/>
            <person name="Peters L."/>
            <person name="Kyrpides N."/>
            <person name="Mavromatis K."/>
            <person name="Ivanova N."/>
            <person name="Ovchinnikova G."/>
            <person name="Teshima H."/>
            <person name="Detter J.C."/>
            <person name="Tapia R."/>
            <person name="Han C."/>
            <person name="Land M."/>
            <person name="Hauser L."/>
            <person name="Markowitz V."/>
            <person name="Cheng J.-F."/>
            <person name="Hugenholtz P."/>
            <person name="Woyke T."/>
            <person name="Wu D."/>
            <person name="Spring S."/>
            <person name="Schroeder M."/>
            <person name="Brambilla E."/>
            <person name="Klenk H.-P."/>
            <person name="Eisen J.A."/>
        </authorList>
    </citation>
    <scope>NUCLEOTIDE SEQUENCE [LARGE SCALE GENOMIC DNA]</scope>
    <source>
        <strain evidence="3">DSM 13258 / LMG 19739 / B1</strain>
    </source>
</reference>
<feature type="transmembrane region" description="Helical" evidence="1">
    <location>
        <begin position="6"/>
        <end position="28"/>
    </location>
</feature>
<organism evidence="2 3">
    <name type="scientific">Allomuricauda ruestringensis (strain DSM 13258 / CIP 107369 / LMG 19739 / B1)</name>
    <name type="common">Muricauda ruestringensis</name>
    <dbReference type="NCBI Taxonomy" id="886377"/>
    <lineage>
        <taxon>Bacteria</taxon>
        <taxon>Pseudomonadati</taxon>
        <taxon>Bacteroidota</taxon>
        <taxon>Flavobacteriia</taxon>
        <taxon>Flavobacteriales</taxon>
        <taxon>Flavobacteriaceae</taxon>
        <taxon>Flagellimonas</taxon>
    </lineage>
</organism>
<gene>
    <name evidence="2" type="ordered locus">Murru_1008</name>
</gene>
<dbReference type="Proteomes" id="UP000008908">
    <property type="component" value="Chromosome"/>
</dbReference>
<dbReference type="KEGG" id="mrs:Murru_1008"/>
<evidence type="ECO:0000256" key="1">
    <source>
        <dbReference type="SAM" id="Phobius"/>
    </source>
</evidence>
<accession>G2PM14</accession>
<evidence type="ECO:0000313" key="2">
    <source>
        <dbReference type="EMBL" id="AEM70055.1"/>
    </source>
</evidence>
<dbReference type="EMBL" id="CP002999">
    <property type="protein sequence ID" value="AEM70055.1"/>
    <property type="molecule type" value="Genomic_DNA"/>
</dbReference>
<keyword evidence="3" id="KW-1185">Reference proteome</keyword>
<dbReference type="STRING" id="886377.Murru_1008"/>
<keyword evidence="1" id="KW-0472">Membrane</keyword>
<sequence length="33" mass="4079">MLKNNYLNLLPLFFIEFLCFNLIFLFNFDPINH</sequence>